<organism evidence="1 2">
    <name type="scientific">Bacillus licheniformis</name>
    <dbReference type="NCBI Taxonomy" id="1402"/>
    <lineage>
        <taxon>Bacteria</taxon>
        <taxon>Bacillati</taxon>
        <taxon>Bacillota</taxon>
        <taxon>Bacilli</taxon>
        <taxon>Bacillales</taxon>
        <taxon>Bacillaceae</taxon>
        <taxon>Bacillus</taxon>
    </lineage>
</organism>
<reference evidence="1 2" key="1">
    <citation type="submission" date="2019-06" db="EMBL/GenBank/DDBJ databases">
        <title>Genome sequence analysis of &gt;100 Bacillus licheniformis strains suggests intrinsic resistance to this species.</title>
        <authorList>
            <person name="Wels M."/>
            <person name="Siezen R.J."/>
            <person name="Johansen E."/>
            <person name="Stuer-Lauridsen B."/>
            <person name="Bjerre K."/>
            <person name="Nielsen B.K.K."/>
        </authorList>
    </citation>
    <scope>NUCLEOTIDE SEQUENCE [LARGE SCALE GENOMIC DNA]</scope>
    <source>
        <strain evidence="1 2">BAC-16736</strain>
    </source>
</reference>
<gene>
    <name evidence="1" type="ORF">CHCC16736_3806</name>
</gene>
<protein>
    <submittedName>
        <fullName evidence="1">Uncharacterized protein</fullName>
    </submittedName>
</protein>
<dbReference type="Proteomes" id="UP000435910">
    <property type="component" value="Unassembled WGS sequence"/>
</dbReference>
<evidence type="ECO:0000313" key="1">
    <source>
        <dbReference type="EMBL" id="TWL22337.1"/>
    </source>
</evidence>
<sequence>MIAQVPLSVEGRLHHLGYNEAGQLSGNDTNKRLILIKKRPK</sequence>
<name>A0A8B5Y7D9_BACLI</name>
<dbReference type="EMBL" id="NILC01000029">
    <property type="protein sequence ID" value="TWL22337.1"/>
    <property type="molecule type" value="Genomic_DNA"/>
</dbReference>
<dbReference type="AlphaFoldDB" id="A0A8B5Y7D9"/>
<evidence type="ECO:0000313" key="2">
    <source>
        <dbReference type="Proteomes" id="UP000435910"/>
    </source>
</evidence>
<comment type="caution">
    <text evidence="1">The sequence shown here is derived from an EMBL/GenBank/DDBJ whole genome shotgun (WGS) entry which is preliminary data.</text>
</comment>
<proteinExistence type="predicted"/>
<accession>A0A8B5Y7D9</accession>